<gene>
    <name evidence="3" type="ORF">SEMRO_1136_G245200.1</name>
</gene>
<feature type="region of interest" description="Disordered" evidence="1">
    <location>
        <begin position="345"/>
        <end position="378"/>
    </location>
</feature>
<dbReference type="Proteomes" id="UP001153069">
    <property type="component" value="Unassembled WGS sequence"/>
</dbReference>
<protein>
    <submittedName>
        <fullName evidence="3">DNAJ heat shock N-terminal domain-containing protein</fullName>
    </submittedName>
</protein>
<organism evidence="3 4">
    <name type="scientific">Seminavis robusta</name>
    <dbReference type="NCBI Taxonomy" id="568900"/>
    <lineage>
        <taxon>Eukaryota</taxon>
        <taxon>Sar</taxon>
        <taxon>Stramenopiles</taxon>
        <taxon>Ochrophyta</taxon>
        <taxon>Bacillariophyta</taxon>
        <taxon>Bacillariophyceae</taxon>
        <taxon>Bacillariophycidae</taxon>
        <taxon>Naviculales</taxon>
        <taxon>Naviculaceae</taxon>
        <taxon>Seminavis</taxon>
    </lineage>
</organism>
<proteinExistence type="predicted"/>
<evidence type="ECO:0000313" key="3">
    <source>
        <dbReference type="EMBL" id="CAB9520809.1"/>
    </source>
</evidence>
<dbReference type="PANTHER" id="PTHR45295:SF1">
    <property type="entry name" value="CHAPERONE PROTEIN DNAJ C76, CHLOROPLASTIC"/>
    <property type="match status" value="1"/>
</dbReference>
<keyword evidence="4" id="KW-1185">Reference proteome</keyword>
<evidence type="ECO:0000313" key="4">
    <source>
        <dbReference type="Proteomes" id="UP001153069"/>
    </source>
</evidence>
<dbReference type="SUPFAM" id="SSF54862">
    <property type="entry name" value="4Fe-4S ferredoxins"/>
    <property type="match status" value="1"/>
</dbReference>
<dbReference type="OrthoDB" id="376357at2759"/>
<reference evidence="3" key="1">
    <citation type="submission" date="2020-06" db="EMBL/GenBank/DDBJ databases">
        <authorList>
            <consortium name="Plant Systems Biology data submission"/>
        </authorList>
    </citation>
    <scope>NUCLEOTIDE SEQUENCE</scope>
    <source>
        <strain evidence="3">D6</strain>
    </source>
</reference>
<comment type="caution">
    <text evidence="3">The sequence shown here is derived from an EMBL/GenBank/DDBJ whole genome shotgun (WGS) entry which is preliminary data.</text>
</comment>
<evidence type="ECO:0000256" key="1">
    <source>
        <dbReference type="SAM" id="MobiDB-lite"/>
    </source>
</evidence>
<keyword evidence="2" id="KW-0732">Signal</keyword>
<dbReference type="AlphaFoldDB" id="A0A9N8EIK2"/>
<feature type="signal peptide" evidence="2">
    <location>
        <begin position="1"/>
        <end position="26"/>
    </location>
</feature>
<keyword evidence="3" id="KW-0346">Stress response</keyword>
<dbReference type="PANTHER" id="PTHR45295">
    <property type="entry name" value="CHAPERONE PROTEIN DNAJ C76, CHLOROPLASTIC"/>
    <property type="match status" value="1"/>
</dbReference>
<dbReference type="Pfam" id="PF13370">
    <property type="entry name" value="Fer4_13"/>
    <property type="match status" value="1"/>
</dbReference>
<dbReference type="Gene3D" id="3.30.70.20">
    <property type="match status" value="1"/>
</dbReference>
<name>A0A9N8EIK2_9STRA</name>
<feature type="chain" id="PRO_5040484680" evidence="2">
    <location>
        <begin position="27"/>
        <end position="378"/>
    </location>
</feature>
<accession>A0A9N8EIK2</accession>
<sequence>MILVHSSPSWKAVVAALQLQCLTIQAFAPTPLSPLQSGYSTTTIQKTTILFSDWNDSSQDSNNWSSSDDAGNDAQEDWEDLLNRKNDGTFWSEFESSDDSVVAQDVNVDEVEQVDESEAWLETLASLQAEEVEFNMKEADRADKVRQMQEWGFDSSTIESTLDVSMDSALEETDEVDGMKLFREESYWEEEDLSLVESHTKVATDPDTGSAIRSQMVYVDEHTCIGCTNCAMIAQSTFFMQEDHGRARVFEQWGDDDETIKIAIETCPVDCIHYVPYDELVRLEVERRDQNINSKARLAGQSDSDRVGGPVAFTAPQKISGNMGSRCNNCPSRGCKTCPMYGVGMNPEFQRKEQERKARAAKRRLERERDRDLKSADL</sequence>
<feature type="compositionally biased region" description="Basic and acidic residues" evidence="1">
    <location>
        <begin position="349"/>
        <end position="378"/>
    </location>
</feature>
<evidence type="ECO:0000256" key="2">
    <source>
        <dbReference type="SAM" id="SignalP"/>
    </source>
</evidence>
<dbReference type="EMBL" id="CAICTM010001134">
    <property type="protein sequence ID" value="CAB9520809.1"/>
    <property type="molecule type" value="Genomic_DNA"/>
</dbReference>